<dbReference type="InterPro" id="IPR050204">
    <property type="entry name" value="AraC_XylS_family_regulators"/>
</dbReference>
<evidence type="ECO:0000313" key="5">
    <source>
        <dbReference type="EMBL" id="BBB28335.1"/>
    </source>
</evidence>
<dbReference type="InterPro" id="IPR018060">
    <property type="entry name" value="HTH_AraC"/>
</dbReference>
<keyword evidence="6" id="KW-1185">Reference proteome</keyword>
<dbReference type="GO" id="GO:0043565">
    <property type="term" value="F:sequence-specific DNA binding"/>
    <property type="evidence" value="ECO:0007669"/>
    <property type="project" value="InterPro"/>
</dbReference>
<dbReference type="EMBL" id="AP014546">
    <property type="protein sequence ID" value="BBB28335.1"/>
    <property type="molecule type" value="Genomic_DNA"/>
</dbReference>
<accession>A0A7R6SV45</accession>
<feature type="domain" description="HTH araC/xylS-type" evidence="4">
    <location>
        <begin position="152"/>
        <end position="249"/>
    </location>
</feature>
<dbReference type="InterPro" id="IPR011051">
    <property type="entry name" value="RmlC_Cupin_sf"/>
</dbReference>
<evidence type="ECO:0000256" key="1">
    <source>
        <dbReference type="ARBA" id="ARBA00023015"/>
    </source>
</evidence>
<protein>
    <submittedName>
        <fullName evidence="5">AraC family transcriptional regulator</fullName>
    </submittedName>
</protein>
<dbReference type="Gene3D" id="2.60.120.10">
    <property type="entry name" value="Jelly Rolls"/>
    <property type="match status" value="1"/>
</dbReference>
<keyword evidence="2" id="KW-0238">DNA-binding</keyword>
<evidence type="ECO:0000256" key="2">
    <source>
        <dbReference type="ARBA" id="ARBA00023125"/>
    </source>
</evidence>
<dbReference type="Pfam" id="PF12833">
    <property type="entry name" value="HTH_18"/>
    <property type="match status" value="1"/>
</dbReference>
<evidence type="ECO:0000259" key="4">
    <source>
        <dbReference type="PROSITE" id="PS01124"/>
    </source>
</evidence>
<dbReference type="InterPro" id="IPR009057">
    <property type="entry name" value="Homeodomain-like_sf"/>
</dbReference>
<dbReference type="PANTHER" id="PTHR46796">
    <property type="entry name" value="HTH-TYPE TRANSCRIPTIONAL ACTIVATOR RHAS-RELATED"/>
    <property type="match status" value="1"/>
</dbReference>
<organism evidence="5 6">
    <name type="scientific">Neptunomonas japonica JAMM 1380</name>
    <dbReference type="NCBI Taxonomy" id="1441457"/>
    <lineage>
        <taxon>Bacteria</taxon>
        <taxon>Pseudomonadati</taxon>
        <taxon>Pseudomonadota</taxon>
        <taxon>Gammaproteobacteria</taxon>
        <taxon>Oceanospirillales</taxon>
        <taxon>Oceanospirillaceae</taxon>
        <taxon>Neptunomonas</taxon>
    </lineage>
</organism>
<dbReference type="SMART" id="SM00342">
    <property type="entry name" value="HTH_ARAC"/>
    <property type="match status" value="1"/>
</dbReference>
<dbReference type="RefSeq" id="WP_201349049.1">
    <property type="nucleotide sequence ID" value="NZ_AP014546.1"/>
</dbReference>
<dbReference type="InterPro" id="IPR014710">
    <property type="entry name" value="RmlC-like_jellyroll"/>
</dbReference>
<gene>
    <name evidence="5" type="ORF">NEJAP_0377</name>
</gene>
<keyword evidence="3" id="KW-0804">Transcription</keyword>
<dbReference type="KEGG" id="njp:NEJAP_0377"/>
<reference evidence="5 6" key="1">
    <citation type="journal article" date="2008" name="Int. J. Syst. Evol. Microbiol.">
        <title>Neptunomonas japonica sp. nov., an Osedax japonicus symbiont-like bacterium isolated from sediment adjacent to sperm whale carcasses off Kagoshima, Japan.</title>
        <authorList>
            <person name="Miyazaki M."/>
            <person name="Nogi Y."/>
            <person name="Fujiwara Y."/>
            <person name="Kawato M."/>
            <person name="Kubokawa K."/>
            <person name="Horikoshi K."/>
        </authorList>
    </citation>
    <scope>NUCLEOTIDE SEQUENCE [LARGE SCALE GENOMIC DNA]</scope>
    <source>
        <strain evidence="5 6">JAMM 1380</strain>
    </source>
</reference>
<dbReference type="PANTHER" id="PTHR46796:SF10">
    <property type="entry name" value="TRANSCRIPTIONAL ACTIVATOR FEAR"/>
    <property type="match status" value="1"/>
</dbReference>
<dbReference type="AlphaFoldDB" id="A0A7R6SV45"/>
<proteinExistence type="predicted"/>
<sequence length="253" mass="28280">MTTTELLTLPDTAHNHDHKYHQLVFGLEGNTEFDIQGHGANVGLGKGCLVPSATEHAFCGMGDNRIVVINIETAKLNSATLQTQVSRLFDKASYFSLDSQRQVLLQAICQEIKQTPTNSPLLQACGNTLLLSMQNLMNEPSPRRINTQIDLAALDLYIQLNMHRKISIAELAGSVFLSPSHFHSCFKEKTSITPHQYVLRMRLERGKEKLAAGWTILQTAEHCGFSSQSAFTHAFRDHFNITPARCQKTIIEY</sequence>
<dbReference type="Gene3D" id="1.10.10.60">
    <property type="entry name" value="Homeodomain-like"/>
    <property type="match status" value="2"/>
</dbReference>
<dbReference type="GO" id="GO:0003700">
    <property type="term" value="F:DNA-binding transcription factor activity"/>
    <property type="evidence" value="ECO:0007669"/>
    <property type="project" value="InterPro"/>
</dbReference>
<evidence type="ECO:0000256" key="3">
    <source>
        <dbReference type="ARBA" id="ARBA00023163"/>
    </source>
</evidence>
<dbReference type="SUPFAM" id="SSF51182">
    <property type="entry name" value="RmlC-like cupins"/>
    <property type="match status" value="1"/>
</dbReference>
<dbReference type="Proteomes" id="UP000595332">
    <property type="component" value="Chromosome"/>
</dbReference>
<evidence type="ECO:0000313" key="6">
    <source>
        <dbReference type="Proteomes" id="UP000595332"/>
    </source>
</evidence>
<name>A0A7R6SV45_9GAMM</name>
<dbReference type="PROSITE" id="PS01124">
    <property type="entry name" value="HTH_ARAC_FAMILY_2"/>
    <property type="match status" value="1"/>
</dbReference>
<dbReference type="PROSITE" id="PS00041">
    <property type="entry name" value="HTH_ARAC_FAMILY_1"/>
    <property type="match status" value="1"/>
</dbReference>
<keyword evidence="1" id="KW-0805">Transcription regulation</keyword>
<dbReference type="SUPFAM" id="SSF46689">
    <property type="entry name" value="Homeodomain-like"/>
    <property type="match status" value="2"/>
</dbReference>
<dbReference type="InterPro" id="IPR018062">
    <property type="entry name" value="HTH_AraC-typ_CS"/>
</dbReference>